<dbReference type="InterPro" id="IPR042241">
    <property type="entry name" value="GCP_C_sf"/>
</dbReference>
<dbReference type="GO" id="GO:0000278">
    <property type="term" value="P:mitotic cell cycle"/>
    <property type="evidence" value="ECO:0007669"/>
    <property type="project" value="TreeGrafter"/>
</dbReference>
<evidence type="ECO:0000256" key="3">
    <source>
        <dbReference type="ARBA" id="ARBA00022701"/>
    </source>
</evidence>
<keyword evidence="3 5" id="KW-0493">Microtubule</keyword>
<evidence type="ECO:0000256" key="1">
    <source>
        <dbReference type="ARBA" id="ARBA00010337"/>
    </source>
</evidence>
<keyword evidence="4 5" id="KW-0206">Cytoskeleton</keyword>
<dbReference type="VEuPathDB" id="FungiDB:PSTT_07565"/>
<comment type="caution">
    <text evidence="9">The sequence shown here is derived from an EMBL/GenBank/DDBJ whole genome shotgun (WGS) entry which is preliminary data.</text>
</comment>
<reference evidence="9" key="1">
    <citation type="submission" date="2017-12" db="EMBL/GenBank/DDBJ databases">
        <title>Gene loss provides genomic basis for host adaptation in cereal stripe rust fungi.</title>
        <authorList>
            <person name="Xia C."/>
        </authorList>
    </citation>
    <scope>NUCLEOTIDE SEQUENCE [LARGE SCALE GENOMIC DNA]</scope>
    <source>
        <strain evidence="9">93-210</strain>
    </source>
</reference>
<dbReference type="EMBL" id="PKSL01000064">
    <property type="protein sequence ID" value="POW08447.1"/>
    <property type="molecule type" value="Genomic_DNA"/>
</dbReference>
<dbReference type="GO" id="GO:0000930">
    <property type="term" value="C:gamma-tubulin complex"/>
    <property type="evidence" value="ECO:0007669"/>
    <property type="project" value="UniProtKB-ARBA"/>
</dbReference>
<evidence type="ECO:0000256" key="4">
    <source>
        <dbReference type="ARBA" id="ARBA00023212"/>
    </source>
</evidence>
<organism evidence="9 10">
    <name type="scientific">Puccinia striiformis</name>
    <dbReference type="NCBI Taxonomy" id="27350"/>
    <lineage>
        <taxon>Eukaryota</taxon>
        <taxon>Fungi</taxon>
        <taxon>Dikarya</taxon>
        <taxon>Basidiomycota</taxon>
        <taxon>Pucciniomycotina</taxon>
        <taxon>Pucciniomycetes</taxon>
        <taxon>Pucciniales</taxon>
        <taxon>Pucciniaceae</taxon>
        <taxon>Puccinia</taxon>
    </lineage>
</organism>
<dbReference type="PANTHER" id="PTHR19302:SF13">
    <property type="entry name" value="GAMMA-TUBULIN COMPLEX COMPONENT 2"/>
    <property type="match status" value="1"/>
</dbReference>
<evidence type="ECO:0000259" key="8">
    <source>
        <dbReference type="Pfam" id="PF17681"/>
    </source>
</evidence>
<dbReference type="GO" id="GO:0031122">
    <property type="term" value="P:cytoplasmic microtubule organization"/>
    <property type="evidence" value="ECO:0007669"/>
    <property type="project" value="TreeGrafter"/>
</dbReference>
<dbReference type="GO" id="GO:0044732">
    <property type="term" value="C:mitotic spindle pole body"/>
    <property type="evidence" value="ECO:0007669"/>
    <property type="project" value="TreeGrafter"/>
</dbReference>
<feature type="region of interest" description="Disordered" evidence="6">
    <location>
        <begin position="647"/>
        <end position="672"/>
    </location>
</feature>
<keyword evidence="2 5" id="KW-0963">Cytoplasm</keyword>
<dbReference type="GO" id="GO:0007020">
    <property type="term" value="P:microtubule nucleation"/>
    <property type="evidence" value="ECO:0007669"/>
    <property type="project" value="InterPro"/>
</dbReference>
<proteinExistence type="inferred from homology"/>
<dbReference type="InterPro" id="IPR041470">
    <property type="entry name" value="GCP_N"/>
</dbReference>
<gene>
    <name evidence="9" type="ORF">PSTT_07565</name>
</gene>
<evidence type="ECO:0000259" key="7">
    <source>
        <dbReference type="Pfam" id="PF04130"/>
    </source>
</evidence>
<dbReference type="GO" id="GO:0000922">
    <property type="term" value="C:spindle pole"/>
    <property type="evidence" value="ECO:0007669"/>
    <property type="project" value="InterPro"/>
</dbReference>
<dbReference type="GO" id="GO:0051321">
    <property type="term" value="P:meiotic cell cycle"/>
    <property type="evidence" value="ECO:0007669"/>
    <property type="project" value="TreeGrafter"/>
</dbReference>
<evidence type="ECO:0000313" key="9">
    <source>
        <dbReference type="EMBL" id="POW08447.1"/>
    </source>
</evidence>
<dbReference type="GO" id="GO:0043015">
    <property type="term" value="F:gamma-tubulin binding"/>
    <property type="evidence" value="ECO:0007669"/>
    <property type="project" value="InterPro"/>
</dbReference>
<accession>A0A2S4VG11</accession>
<keyword evidence="10" id="KW-1185">Reference proteome</keyword>
<evidence type="ECO:0000256" key="6">
    <source>
        <dbReference type="SAM" id="MobiDB-lite"/>
    </source>
</evidence>
<comment type="subcellular location">
    <subcellularLocation>
        <location evidence="5">Cytoplasm</location>
        <location evidence="5">Cytoskeleton</location>
        <location evidence="5">Microtubule organizing center</location>
    </subcellularLocation>
</comment>
<dbReference type="GO" id="GO:0051225">
    <property type="term" value="P:spindle assembly"/>
    <property type="evidence" value="ECO:0007669"/>
    <property type="project" value="TreeGrafter"/>
</dbReference>
<dbReference type="Pfam" id="PF04130">
    <property type="entry name" value="GCP_C_terminal"/>
    <property type="match status" value="1"/>
</dbReference>
<dbReference type="Proteomes" id="UP000239156">
    <property type="component" value="Unassembled WGS sequence"/>
</dbReference>
<dbReference type="GO" id="GO:0051011">
    <property type="term" value="F:microtubule minus-end binding"/>
    <property type="evidence" value="ECO:0007669"/>
    <property type="project" value="TreeGrafter"/>
</dbReference>
<dbReference type="AlphaFoldDB" id="A0A2S4VG11"/>
<evidence type="ECO:0000256" key="2">
    <source>
        <dbReference type="ARBA" id="ARBA00022490"/>
    </source>
</evidence>
<dbReference type="Gene3D" id="1.20.120.1900">
    <property type="entry name" value="Gamma-tubulin complex, C-terminal domain"/>
    <property type="match status" value="1"/>
</dbReference>
<dbReference type="Pfam" id="PF17681">
    <property type="entry name" value="GCP_N_terminal"/>
    <property type="match status" value="1"/>
</dbReference>
<protein>
    <recommendedName>
        <fullName evidence="5">Spindle pole body component</fullName>
    </recommendedName>
</protein>
<sequence>MQELGRDASLTDSDCLYHMSSDPLSAIQVGETGFYLGVASLSSSFPYEMTQHSAYPTGLAQEALLILAGHPSQLSSNPTLFHPSSIKSLDLLIKISSLYDRLSTFAKQIGQNINSEQPVSRIPHSLSIAAFGSSLSSELAAYQNLLVQLEFKLLSHHPSLVPADLNQLPSPPLTAILAEVAEWLPIFQALCKLIDQLEEQRPISATWSSPELISLIYPHSLIGSPRLAEIFSRLQSSVEQVWIDGFRSFVIYGQAPIEDLNPSPVRFKSSLLALNDLFYAHRPQSSALAQANHPLRFSFREHGLPQLPLLQPIEPLKESIQQICHALSILKLLIHPNGDSSARSSKHSHLHSATKIILPPDLQFQLRTALSSINSLSHHRFRIAIKNVQEILSNYLFSTYLTPEILSNALGTLTDVFFLRHSTFAGNLVDGMIRLKARRVGMVGGGEEPRMRRLASLTERELDVVLLKAGISTELGEDPAGRQVDLEGFSFGLLSANVGAQDPGRAAHGHESLVEQTFSQSILNRAQPVLLTYSPRPGLSLFLTKVVCDSYSKIHSCLFAFLIAQQRFKDSWRELTQKERLRSRFVVNPRGSVAGGGNVADFERMAFEGLRRMGWFINLMVDYFFRDVVDQSIQLLSKEINEHYQQSSCFSPQPGANDQPAEGGDGRTNGHGTSSNFFKIHASFLGLVETGLGLKNPKSSTIMNALLSCCSDFLLELESWSFELVPNLLSGLPTTQPVDDAEGYHEDGEEDRRGLAAIIRDREMRLAAAVNHFNSLLRQLIAELRKDDGHQLVPLSDVSSSSSSAYLGHDSNSSNAEFALKASVFRRACLDSLLLKFDFNLWFSSPP</sequence>
<feature type="domain" description="Gamma tubulin complex component protein N-terminal" evidence="8">
    <location>
        <begin position="78"/>
        <end position="255"/>
    </location>
</feature>
<dbReference type="InterPro" id="IPR040457">
    <property type="entry name" value="GCP_C"/>
</dbReference>
<dbReference type="GO" id="GO:0005874">
    <property type="term" value="C:microtubule"/>
    <property type="evidence" value="ECO:0007669"/>
    <property type="project" value="UniProtKB-KW"/>
</dbReference>
<dbReference type="PANTHER" id="PTHR19302">
    <property type="entry name" value="GAMMA TUBULIN COMPLEX PROTEIN"/>
    <property type="match status" value="1"/>
</dbReference>
<evidence type="ECO:0000256" key="5">
    <source>
        <dbReference type="RuleBase" id="RU363050"/>
    </source>
</evidence>
<comment type="similarity">
    <text evidence="1 5">Belongs to the TUBGCP family.</text>
</comment>
<evidence type="ECO:0000313" key="10">
    <source>
        <dbReference type="Proteomes" id="UP000239156"/>
    </source>
</evidence>
<name>A0A2S4VG11_9BASI</name>
<dbReference type="VEuPathDB" id="FungiDB:PSHT_00224"/>
<feature type="compositionally biased region" description="Polar residues" evidence="6">
    <location>
        <begin position="647"/>
        <end position="656"/>
    </location>
</feature>
<dbReference type="InterPro" id="IPR007259">
    <property type="entry name" value="GCP"/>
</dbReference>
<feature type="domain" description="Gamma tubulin complex component C-terminal" evidence="7">
    <location>
        <begin position="529"/>
        <end position="843"/>
    </location>
</feature>